<name>A0ABD1SVB4_9LAMI</name>
<evidence type="ECO:0000313" key="2">
    <source>
        <dbReference type="EMBL" id="KAL2503798.1"/>
    </source>
</evidence>
<dbReference type="EMBL" id="JBFOLK010000006">
    <property type="protein sequence ID" value="KAL2503798.1"/>
    <property type="molecule type" value="Genomic_DNA"/>
</dbReference>
<proteinExistence type="predicted"/>
<dbReference type="AlphaFoldDB" id="A0ABD1SVB4"/>
<feature type="compositionally biased region" description="Pro residues" evidence="1">
    <location>
        <begin position="37"/>
        <end position="50"/>
    </location>
</feature>
<feature type="compositionally biased region" description="Basic and acidic residues" evidence="1">
    <location>
        <begin position="60"/>
        <end position="71"/>
    </location>
</feature>
<evidence type="ECO:0000313" key="3">
    <source>
        <dbReference type="Proteomes" id="UP001604336"/>
    </source>
</evidence>
<gene>
    <name evidence="2" type="ORF">Adt_19419</name>
</gene>
<feature type="compositionally biased region" description="Low complexity" evidence="1">
    <location>
        <begin position="82"/>
        <end position="101"/>
    </location>
</feature>
<sequence>MVAEHFIENARRNEAERDEPDTPVKVVPVDKYEVSTAPPPPIPAPPPPPPTRRRSFHSVPQKEKFEKHANEDEFNENRSPPTSAAAAAAATTTTSTSFSAI</sequence>
<feature type="region of interest" description="Disordered" evidence="1">
    <location>
        <begin position="1"/>
        <end position="101"/>
    </location>
</feature>
<feature type="compositionally biased region" description="Basic and acidic residues" evidence="1">
    <location>
        <begin position="1"/>
        <end position="15"/>
    </location>
</feature>
<dbReference type="Proteomes" id="UP001604336">
    <property type="component" value="Unassembled WGS sequence"/>
</dbReference>
<keyword evidence="3" id="KW-1185">Reference proteome</keyword>
<reference evidence="3" key="1">
    <citation type="submission" date="2024-07" db="EMBL/GenBank/DDBJ databases">
        <title>Two chromosome-level genome assemblies of Korean endemic species Abeliophyllum distichum and Forsythia ovata (Oleaceae).</title>
        <authorList>
            <person name="Jang H."/>
        </authorList>
    </citation>
    <scope>NUCLEOTIDE SEQUENCE [LARGE SCALE GENOMIC DNA]</scope>
</reference>
<accession>A0ABD1SVB4</accession>
<comment type="caution">
    <text evidence="2">The sequence shown here is derived from an EMBL/GenBank/DDBJ whole genome shotgun (WGS) entry which is preliminary data.</text>
</comment>
<protein>
    <submittedName>
        <fullName evidence="2">Formin-like protein 20</fullName>
    </submittedName>
</protein>
<organism evidence="2 3">
    <name type="scientific">Abeliophyllum distichum</name>
    <dbReference type="NCBI Taxonomy" id="126358"/>
    <lineage>
        <taxon>Eukaryota</taxon>
        <taxon>Viridiplantae</taxon>
        <taxon>Streptophyta</taxon>
        <taxon>Embryophyta</taxon>
        <taxon>Tracheophyta</taxon>
        <taxon>Spermatophyta</taxon>
        <taxon>Magnoliopsida</taxon>
        <taxon>eudicotyledons</taxon>
        <taxon>Gunneridae</taxon>
        <taxon>Pentapetalae</taxon>
        <taxon>asterids</taxon>
        <taxon>lamiids</taxon>
        <taxon>Lamiales</taxon>
        <taxon>Oleaceae</taxon>
        <taxon>Forsythieae</taxon>
        <taxon>Abeliophyllum</taxon>
    </lineage>
</organism>
<evidence type="ECO:0000256" key="1">
    <source>
        <dbReference type="SAM" id="MobiDB-lite"/>
    </source>
</evidence>